<evidence type="ECO:0000313" key="3">
    <source>
        <dbReference type="Proteomes" id="UP001243330"/>
    </source>
</evidence>
<keyword evidence="3" id="KW-1185">Reference proteome</keyword>
<gene>
    <name evidence="2" type="ORF">CCHR01_09088</name>
</gene>
<comment type="caution">
    <text evidence="2">The sequence shown here is derived from an EMBL/GenBank/DDBJ whole genome shotgun (WGS) entry which is preliminary data.</text>
</comment>
<dbReference type="Proteomes" id="UP001243330">
    <property type="component" value="Unassembled WGS sequence"/>
</dbReference>
<proteinExistence type="predicted"/>
<organism evidence="2 3">
    <name type="scientific">Colletotrichum chrysophilum</name>
    <dbReference type="NCBI Taxonomy" id="1836956"/>
    <lineage>
        <taxon>Eukaryota</taxon>
        <taxon>Fungi</taxon>
        <taxon>Dikarya</taxon>
        <taxon>Ascomycota</taxon>
        <taxon>Pezizomycotina</taxon>
        <taxon>Sordariomycetes</taxon>
        <taxon>Hypocreomycetidae</taxon>
        <taxon>Glomerellales</taxon>
        <taxon>Glomerellaceae</taxon>
        <taxon>Colletotrichum</taxon>
        <taxon>Colletotrichum gloeosporioides species complex</taxon>
    </lineage>
</organism>
<evidence type="ECO:0000313" key="2">
    <source>
        <dbReference type="EMBL" id="KAK1848250.1"/>
    </source>
</evidence>
<feature type="region of interest" description="Disordered" evidence="1">
    <location>
        <begin position="82"/>
        <end position="102"/>
    </location>
</feature>
<sequence length="146" mass="16248">MNLDPTWESVRREPSSLFLSSVSAISNNRYTVEPLGRVLALLCRPAIQPQDRHEEGIEAALDAPKDLVLANEQAEVLRLSTPALATKKASAPTSRKKGTTWDDFLLDRTTSTSQWPMDKRSPVSRSVRSSTSHAVSFSYQTMRCTK</sequence>
<reference evidence="2" key="1">
    <citation type="submission" date="2023-01" db="EMBL/GenBank/DDBJ databases">
        <title>Colletotrichum chrysophilum M932 genome sequence.</title>
        <authorList>
            <person name="Baroncelli R."/>
        </authorList>
    </citation>
    <scope>NUCLEOTIDE SEQUENCE</scope>
    <source>
        <strain evidence="2">M932</strain>
    </source>
</reference>
<dbReference type="AlphaFoldDB" id="A0AAD9EH53"/>
<evidence type="ECO:0000256" key="1">
    <source>
        <dbReference type="SAM" id="MobiDB-lite"/>
    </source>
</evidence>
<dbReference type="EMBL" id="JAQOWY010000176">
    <property type="protein sequence ID" value="KAK1848250.1"/>
    <property type="molecule type" value="Genomic_DNA"/>
</dbReference>
<name>A0AAD9EH53_9PEZI</name>
<accession>A0AAD9EH53</accession>
<protein>
    <submittedName>
        <fullName evidence="2">Uncharacterized protein</fullName>
    </submittedName>
</protein>